<sequence>MPNDNQNQLANIIQRTKFSAQQKKEIDQCIIKNLRHQAEVNSDEELFQYCIYQQQGELKGFHWNKVQEDVENELQLHLSHRYVYKHFKDVILEKQLQPYSDDLKRNVVDYIEKNIKAQSKEIQKFNQKQLSKFQSNFIIQVKLQFDINPVKPFKYQQMSDIIMNTVKYYTECIRLAQISNDTDACDIPDREILSTASYISDQNLILQTRDTTNPEASSQEAFTSIDSQDQTIPPTPQNINCGLNQNEYSYDEIQSSYCFTRTEMEIYIYQENYTQILKRYDYKETEFCDLFSSNILTFEGCGFVEKKFKRIRKRQ</sequence>
<name>A0AA86PJA1_9EUKA</name>
<keyword evidence="3" id="KW-1185">Reference proteome</keyword>
<dbReference type="EMBL" id="CATOUU010000678">
    <property type="protein sequence ID" value="CAI9940589.1"/>
    <property type="molecule type" value="Genomic_DNA"/>
</dbReference>
<dbReference type="EMBL" id="CAXDID020000305">
    <property type="protein sequence ID" value="CAL6074189.1"/>
    <property type="molecule type" value="Genomic_DNA"/>
</dbReference>
<evidence type="ECO:0000313" key="2">
    <source>
        <dbReference type="EMBL" id="CAL6074189.1"/>
    </source>
</evidence>
<gene>
    <name evidence="1" type="ORF">HINF_LOCUS28234</name>
    <name evidence="2" type="ORF">HINF_LOCUS56511</name>
</gene>
<proteinExistence type="predicted"/>
<accession>A0AA86PJA1</accession>
<reference evidence="2 3" key="2">
    <citation type="submission" date="2024-07" db="EMBL/GenBank/DDBJ databases">
        <authorList>
            <person name="Akdeniz Z."/>
        </authorList>
    </citation>
    <scope>NUCLEOTIDE SEQUENCE [LARGE SCALE GENOMIC DNA]</scope>
</reference>
<dbReference type="AlphaFoldDB" id="A0AA86PJA1"/>
<evidence type="ECO:0000313" key="3">
    <source>
        <dbReference type="Proteomes" id="UP001642409"/>
    </source>
</evidence>
<organism evidence="1">
    <name type="scientific">Hexamita inflata</name>
    <dbReference type="NCBI Taxonomy" id="28002"/>
    <lineage>
        <taxon>Eukaryota</taxon>
        <taxon>Metamonada</taxon>
        <taxon>Diplomonadida</taxon>
        <taxon>Hexamitidae</taxon>
        <taxon>Hexamitinae</taxon>
        <taxon>Hexamita</taxon>
    </lineage>
</organism>
<comment type="caution">
    <text evidence="1">The sequence shown here is derived from an EMBL/GenBank/DDBJ whole genome shotgun (WGS) entry which is preliminary data.</text>
</comment>
<dbReference type="Proteomes" id="UP001642409">
    <property type="component" value="Unassembled WGS sequence"/>
</dbReference>
<reference evidence="1" key="1">
    <citation type="submission" date="2023-06" db="EMBL/GenBank/DDBJ databases">
        <authorList>
            <person name="Kurt Z."/>
        </authorList>
    </citation>
    <scope>NUCLEOTIDE SEQUENCE</scope>
</reference>
<protein>
    <submittedName>
        <fullName evidence="2">Hypothetical_protein</fullName>
    </submittedName>
</protein>
<evidence type="ECO:0000313" key="1">
    <source>
        <dbReference type="EMBL" id="CAI9940589.1"/>
    </source>
</evidence>